<dbReference type="Gene3D" id="3.40.50.1820">
    <property type="entry name" value="alpha/beta hydrolase"/>
    <property type="match status" value="1"/>
</dbReference>
<protein>
    <submittedName>
        <fullName evidence="1">Alpha/beta fold family hydrolase</fullName>
    </submittedName>
</protein>
<name>A0A1L7LJ11_9STRE</name>
<keyword evidence="2" id="KW-1185">Reference proteome</keyword>
<accession>A0A1L7LJ11</accession>
<dbReference type="KEGG" id="strg:SRT_08950"/>
<dbReference type="SUPFAM" id="SSF53474">
    <property type="entry name" value="alpha/beta-Hydrolases"/>
    <property type="match status" value="1"/>
</dbReference>
<dbReference type="InterPro" id="IPR029058">
    <property type="entry name" value="AB_hydrolase_fold"/>
</dbReference>
<keyword evidence="1" id="KW-0378">Hydrolase</keyword>
<gene>
    <name evidence="1" type="ORF">SRT_08950</name>
</gene>
<reference evidence="1 2" key="1">
    <citation type="journal article" date="2016" name="Microbiol. Immunol.">
        <title>Complete genome sequence of Streptococcus troglodytae TKU31 isolated from the oral cavity of a chimpanzee (Pan troglodytes).</title>
        <authorList>
            <person name="Okamoto M."/>
            <person name="Naito M."/>
            <person name="Miyanohara M."/>
            <person name="Imai S."/>
            <person name="Nomura Y."/>
            <person name="Saito W."/>
            <person name="Momoi Y."/>
            <person name="Takada K."/>
            <person name="Miyabe-Nishiwaki T."/>
            <person name="Tomonaga M."/>
            <person name="Hanada N."/>
        </authorList>
    </citation>
    <scope>NUCLEOTIDE SEQUENCE [LARGE SCALE GENOMIC DNA]</scope>
    <source>
        <strain evidence="2">TKU 31</strain>
    </source>
</reference>
<sequence length="124" mass="14371">MLDIAYHSYTAESFAYLKYVYKILGVFGKIKHKRRIVTQSQSCLRHNTLARLQELHCQTLIIGAEEDDVLSVASSKELAAVIKDSRIEILKHCGHALFEKNKDFQKLVLEFLENKNMLYKKGRQ</sequence>
<organism evidence="1 2">
    <name type="scientific">Streptococcus troglodytae</name>
    <dbReference type="NCBI Taxonomy" id="1111760"/>
    <lineage>
        <taxon>Bacteria</taxon>
        <taxon>Bacillati</taxon>
        <taxon>Bacillota</taxon>
        <taxon>Bacilli</taxon>
        <taxon>Lactobacillales</taxon>
        <taxon>Streptococcaceae</taxon>
        <taxon>Streptococcus</taxon>
    </lineage>
</organism>
<dbReference type="EMBL" id="AP014612">
    <property type="protein sequence ID" value="BAQ24156.1"/>
    <property type="molecule type" value="Genomic_DNA"/>
</dbReference>
<evidence type="ECO:0000313" key="2">
    <source>
        <dbReference type="Proteomes" id="UP000217758"/>
    </source>
</evidence>
<proteinExistence type="predicted"/>
<evidence type="ECO:0000313" key="1">
    <source>
        <dbReference type="EMBL" id="BAQ24156.1"/>
    </source>
</evidence>
<dbReference type="AlphaFoldDB" id="A0A1L7LJ11"/>
<dbReference type="Proteomes" id="UP000217758">
    <property type="component" value="Chromosome"/>
</dbReference>
<dbReference type="GO" id="GO:0016787">
    <property type="term" value="F:hydrolase activity"/>
    <property type="evidence" value="ECO:0007669"/>
    <property type="project" value="UniProtKB-KW"/>
</dbReference>